<evidence type="ECO:0000259" key="1">
    <source>
        <dbReference type="Pfam" id="PF09414"/>
    </source>
</evidence>
<dbReference type="AlphaFoldDB" id="A0A172TDJ7"/>
<dbReference type="PATRIC" id="fig|1182568.3.peg.1613"/>
<keyword evidence="3" id="KW-1185">Reference proteome</keyword>
<feature type="domain" description="RNA ligase" evidence="1">
    <location>
        <begin position="166"/>
        <end position="331"/>
    </location>
</feature>
<dbReference type="Pfam" id="PF21189">
    <property type="entry name" value="PHA02142"/>
    <property type="match status" value="1"/>
</dbReference>
<dbReference type="SUPFAM" id="SSF56091">
    <property type="entry name" value="DNA ligase/mRNA capping enzyme, catalytic domain"/>
    <property type="match status" value="1"/>
</dbReference>
<dbReference type="STRING" id="1182568.SU48_07760"/>
<dbReference type="EMBL" id="CP011387">
    <property type="protein sequence ID" value="ANE44863.1"/>
    <property type="molecule type" value="Genomic_DNA"/>
</dbReference>
<dbReference type="Proteomes" id="UP000077363">
    <property type="component" value="Chromosome"/>
</dbReference>
<accession>A0A172TDJ7</accession>
<gene>
    <name evidence="2" type="ORF">SU48_07760</name>
</gene>
<evidence type="ECO:0000313" key="3">
    <source>
        <dbReference type="Proteomes" id="UP000077363"/>
    </source>
</evidence>
<dbReference type="InterPro" id="IPR021122">
    <property type="entry name" value="RNA_ligase_dom_REL/Rnl2"/>
</dbReference>
<reference evidence="2 3" key="1">
    <citation type="submission" date="2015-01" db="EMBL/GenBank/DDBJ databases">
        <title>Deinococcus puniceus/DY1/ whole genome sequencing.</title>
        <authorList>
            <person name="Kim M.K."/>
            <person name="Srinivasan S."/>
            <person name="Lee J.-J."/>
        </authorList>
    </citation>
    <scope>NUCLEOTIDE SEQUENCE [LARGE SCALE GENOMIC DNA]</scope>
    <source>
        <strain evidence="2 3">DY1</strain>
    </source>
</reference>
<organism evidence="2 3">
    <name type="scientific">Deinococcus puniceus</name>
    <dbReference type="NCBI Taxonomy" id="1182568"/>
    <lineage>
        <taxon>Bacteria</taxon>
        <taxon>Thermotogati</taxon>
        <taxon>Deinococcota</taxon>
        <taxon>Deinococci</taxon>
        <taxon>Deinococcales</taxon>
        <taxon>Deinococcaceae</taxon>
        <taxon>Deinococcus</taxon>
    </lineage>
</organism>
<sequence length="355" mass="38332">MAQRQVIKAQAQLFPHPNAERLALCKVGPFQLVVQKGNVKDGDLIVVAPERALLPPQFAGLYTNADTGVSYLHGPDANRVVSMRLRGERSQGVILPPDVLESLGLSDLPVGEDLSERLGITFYEPPVPVSMAGDAENVSGVLGSGYRHHDVEQFGIYERDFVPGEAVVVTEKLHGSQGIYYRAAGGEWVVTSKGLSRQALGLKENAGNVYWQAAHAAGLFEAVAAAYPQDTASPGQEVQVFTEVLPVQKGYGYGQSGPTLRVFRLVVDGKDQPFADWKGWFKEWAVPLIYTGPFDAAHIRTLKEGPETVSGRGLHTREGVVVAPVAARYASDGTPLRVKLISDAYAKKETGDELS</sequence>
<dbReference type="KEGG" id="dpu:SU48_07760"/>
<name>A0A172TDJ7_9DEIO</name>
<dbReference type="Gene3D" id="2.40.50.140">
    <property type="entry name" value="Nucleic acid-binding proteins"/>
    <property type="match status" value="1"/>
</dbReference>
<dbReference type="NCBIfam" id="TIGR02306">
    <property type="entry name" value="RNA_lig_DRB0094"/>
    <property type="match status" value="1"/>
</dbReference>
<proteinExistence type="predicted"/>
<dbReference type="Pfam" id="PF09414">
    <property type="entry name" value="RNA_ligase"/>
    <property type="match status" value="1"/>
</dbReference>
<protein>
    <recommendedName>
        <fullName evidence="1">RNA ligase domain-containing protein</fullName>
    </recommendedName>
</protein>
<dbReference type="InterPro" id="IPR012646">
    <property type="entry name" value="RNA_ligase_DRB0094"/>
</dbReference>
<dbReference type="OrthoDB" id="9255590at2"/>
<evidence type="ECO:0000313" key="2">
    <source>
        <dbReference type="EMBL" id="ANE44863.1"/>
    </source>
</evidence>
<dbReference type="InterPro" id="IPR012340">
    <property type="entry name" value="NA-bd_OB-fold"/>
</dbReference>